<dbReference type="RefSeq" id="XP_022290055.1">
    <property type="nucleotide sequence ID" value="XM_022434347.1"/>
</dbReference>
<evidence type="ECO:0000256" key="2">
    <source>
        <dbReference type="SAM" id="SignalP"/>
    </source>
</evidence>
<dbReference type="RefSeq" id="XP_022290054.1">
    <property type="nucleotide sequence ID" value="XM_022434346.1"/>
</dbReference>
<feature type="chain" id="PRO_5044665839" evidence="2">
    <location>
        <begin position="18"/>
        <end position="229"/>
    </location>
</feature>
<dbReference type="OrthoDB" id="6155505at2759"/>
<evidence type="ECO:0000313" key="6">
    <source>
        <dbReference type="RefSeq" id="XP_022290055.1"/>
    </source>
</evidence>
<evidence type="ECO:0000313" key="3">
    <source>
        <dbReference type="Proteomes" id="UP000694844"/>
    </source>
</evidence>
<evidence type="ECO:0000313" key="5">
    <source>
        <dbReference type="RefSeq" id="XP_022290054.1"/>
    </source>
</evidence>
<name>A0A8B8AF85_CRAVI</name>
<dbReference type="KEGG" id="cvn:111101750"/>
<evidence type="ECO:0000313" key="8">
    <source>
        <dbReference type="RefSeq" id="XP_022290057.1"/>
    </source>
</evidence>
<proteinExistence type="predicted"/>
<keyword evidence="1" id="KW-0812">Transmembrane</keyword>
<dbReference type="AlphaFoldDB" id="A0A8B8AF85"/>
<sequence>MFLVVLIVCLCMEYNFARKNANECKESVAATATIVGSCPRNAIEWNVRSLKKNCSHIKHTCSSFKYHCVINTWMNETVEVCTPERIIIGKVCAEYNYGGKTTQRHSKFHCKECPDLYVSVRSFLYQECYKYVQNYITSKDIATLLPTQASAETSEPIPSSKASGAKDTDNHSHLEPMIITICMVALLAVAVIIFLTRRKCYMYNDIEFSRFQNPPKIDNGKGDEPFLEI</sequence>
<keyword evidence="3" id="KW-1185">Reference proteome</keyword>
<feature type="signal peptide" evidence="2">
    <location>
        <begin position="1"/>
        <end position="17"/>
    </location>
</feature>
<keyword evidence="1" id="KW-0472">Membrane</keyword>
<protein>
    <submittedName>
        <fullName evidence="4 5">Uncharacterized protein LOC111101750</fullName>
    </submittedName>
</protein>
<gene>
    <name evidence="4 5 6 7 8" type="primary">LOC111101750</name>
</gene>
<organism evidence="3 7">
    <name type="scientific">Crassostrea virginica</name>
    <name type="common">Eastern oyster</name>
    <dbReference type="NCBI Taxonomy" id="6565"/>
    <lineage>
        <taxon>Eukaryota</taxon>
        <taxon>Metazoa</taxon>
        <taxon>Spiralia</taxon>
        <taxon>Lophotrochozoa</taxon>
        <taxon>Mollusca</taxon>
        <taxon>Bivalvia</taxon>
        <taxon>Autobranchia</taxon>
        <taxon>Pteriomorphia</taxon>
        <taxon>Ostreida</taxon>
        <taxon>Ostreoidea</taxon>
        <taxon>Ostreidae</taxon>
        <taxon>Crassostrea</taxon>
    </lineage>
</organism>
<dbReference type="RefSeq" id="XP_022290056.1">
    <property type="nucleotide sequence ID" value="XM_022434348.1"/>
</dbReference>
<dbReference type="Proteomes" id="UP000694844">
    <property type="component" value="Chromosome 6"/>
</dbReference>
<reference evidence="4 5" key="1">
    <citation type="submission" date="2025-04" db="UniProtKB">
        <authorList>
            <consortium name="RefSeq"/>
        </authorList>
    </citation>
    <scope>IDENTIFICATION</scope>
    <source>
        <tissue evidence="4 5">Whole sample</tissue>
    </source>
</reference>
<feature type="transmembrane region" description="Helical" evidence="1">
    <location>
        <begin position="177"/>
        <end position="196"/>
    </location>
</feature>
<keyword evidence="1" id="KW-1133">Transmembrane helix</keyword>
<dbReference type="GeneID" id="111101750"/>
<evidence type="ECO:0000313" key="7">
    <source>
        <dbReference type="RefSeq" id="XP_022290056.1"/>
    </source>
</evidence>
<evidence type="ECO:0000313" key="4">
    <source>
        <dbReference type="RefSeq" id="XP_022290053.1"/>
    </source>
</evidence>
<keyword evidence="2" id="KW-0732">Signal</keyword>
<dbReference type="RefSeq" id="XP_022290057.1">
    <property type="nucleotide sequence ID" value="XM_022434349.1"/>
</dbReference>
<accession>A0A8B8AF85</accession>
<dbReference type="RefSeq" id="XP_022290053.1">
    <property type="nucleotide sequence ID" value="XM_022434345.1"/>
</dbReference>
<evidence type="ECO:0000256" key="1">
    <source>
        <dbReference type="SAM" id="Phobius"/>
    </source>
</evidence>